<protein>
    <submittedName>
        <fullName evidence="1">Uncharacterized protein</fullName>
    </submittedName>
</protein>
<comment type="caution">
    <text evidence="1">The sequence shown here is derived from an EMBL/GenBank/DDBJ whole genome shotgun (WGS) entry which is preliminary data.</text>
</comment>
<gene>
    <name evidence="1" type="ORF">L6452_10164</name>
</gene>
<name>A0ACB9DM59_ARCLA</name>
<sequence length="174" mass="19817">MIYQWTPNDPSRQHRRPREIVLAMRSPASLKKQASASSTTMAFERGDRVEILSEEEGFVGSYYAANIITWLMKKEYIVQYKTLLKDDGSGPLREVVSADQIQPVPPEIPVTGFSFGDVVDAYDKDGWWVGRISGRMGSNYFVYFANTKEEIAYPLCLLRIHQDWVAGAWLSSKK</sequence>
<reference evidence="2" key="1">
    <citation type="journal article" date="2022" name="Mol. Ecol. Resour.">
        <title>The genomes of chicory, endive, great burdock and yacon provide insights into Asteraceae palaeo-polyploidization history and plant inulin production.</title>
        <authorList>
            <person name="Fan W."/>
            <person name="Wang S."/>
            <person name="Wang H."/>
            <person name="Wang A."/>
            <person name="Jiang F."/>
            <person name="Liu H."/>
            <person name="Zhao H."/>
            <person name="Xu D."/>
            <person name="Zhang Y."/>
        </authorList>
    </citation>
    <scope>NUCLEOTIDE SEQUENCE [LARGE SCALE GENOMIC DNA]</scope>
    <source>
        <strain evidence="2">cv. Niubang</strain>
    </source>
</reference>
<proteinExistence type="predicted"/>
<dbReference type="EMBL" id="CM042049">
    <property type="protein sequence ID" value="KAI3747630.1"/>
    <property type="molecule type" value="Genomic_DNA"/>
</dbReference>
<evidence type="ECO:0000313" key="2">
    <source>
        <dbReference type="Proteomes" id="UP001055879"/>
    </source>
</evidence>
<dbReference type="Proteomes" id="UP001055879">
    <property type="component" value="Linkage Group LG03"/>
</dbReference>
<evidence type="ECO:0000313" key="1">
    <source>
        <dbReference type="EMBL" id="KAI3747630.1"/>
    </source>
</evidence>
<keyword evidence="2" id="KW-1185">Reference proteome</keyword>
<reference evidence="1 2" key="2">
    <citation type="journal article" date="2022" name="Mol. Ecol. Resour.">
        <title>The genomes of chicory, endive, great burdock and yacon provide insights into Asteraceae paleo-polyploidization history and plant inulin production.</title>
        <authorList>
            <person name="Fan W."/>
            <person name="Wang S."/>
            <person name="Wang H."/>
            <person name="Wang A."/>
            <person name="Jiang F."/>
            <person name="Liu H."/>
            <person name="Zhao H."/>
            <person name="Xu D."/>
            <person name="Zhang Y."/>
        </authorList>
    </citation>
    <scope>NUCLEOTIDE SEQUENCE [LARGE SCALE GENOMIC DNA]</scope>
    <source>
        <strain evidence="2">cv. Niubang</strain>
    </source>
</reference>
<organism evidence="1 2">
    <name type="scientific">Arctium lappa</name>
    <name type="common">Greater burdock</name>
    <name type="synonym">Lappa major</name>
    <dbReference type="NCBI Taxonomy" id="4217"/>
    <lineage>
        <taxon>Eukaryota</taxon>
        <taxon>Viridiplantae</taxon>
        <taxon>Streptophyta</taxon>
        <taxon>Embryophyta</taxon>
        <taxon>Tracheophyta</taxon>
        <taxon>Spermatophyta</taxon>
        <taxon>Magnoliopsida</taxon>
        <taxon>eudicotyledons</taxon>
        <taxon>Gunneridae</taxon>
        <taxon>Pentapetalae</taxon>
        <taxon>asterids</taxon>
        <taxon>campanulids</taxon>
        <taxon>Asterales</taxon>
        <taxon>Asteraceae</taxon>
        <taxon>Carduoideae</taxon>
        <taxon>Cardueae</taxon>
        <taxon>Arctiinae</taxon>
        <taxon>Arctium</taxon>
    </lineage>
</organism>
<accession>A0ACB9DM59</accession>